<dbReference type="PANTHER" id="PTHR12970">
    <property type="entry name" value="PROTEASOME ASSEMBLY CHAPERONE 2"/>
    <property type="match status" value="1"/>
</dbReference>
<gene>
    <name evidence="5" type="primary">PSMG2</name>
</gene>
<keyword evidence="5" id="KW-0647">Proteasome</keyword>
<protein>
    <recommendedName>
        <fullName evidence="1 4">Proteasome assembly chaperone 2</fullName>
    </recommendedName>
</protein>
<evidence type="ECO:0000256" key="3">
    <source>
        <dbReference type="ARBA" id="ARBA00025745"/>
    </source>
</evidence>
<dbReference type="GO" id="GO:0005829">
    <property type="term" value="C:cytosol"/>
    <property type="evidence" value="ECO:0007669"/>
    <property type="project" value="TreeGrafter"/>
</dbReference>
<dbReference type="InterPro" id="IPR038389">
    <property type="entry name" value="PSMG2_sf"/>
</dbReference>
<dbReference type="GO" id="GO:0043248">
    <property type="term" value="P:proteasome assembly"/>
    <property type="evidence" value="ECO:0007669"/>
    <property type="project" value="TreeGrafter"/>
</dbReference>
<name>C1C208_CALCM</name>
<dbReference type="InterPro" id="IPR019151">
    <property type="entry name" value="Proteasome_assmbl_chaperone_2"/>
</dbReference>
<dbReference type="GO" id="GO:0000502">
    <property type="term" value="C:proteasome complex"/>
    <property type="evidence" value="ECO:0007669"/>
    <property type="project" value="UniProtKB-KW"/>
</dbReference>
<proteinExistence type="evidence at transcript level"/>
<evidence type="ECO:0000313" key="5">
    <source>
        <dbReference type="EMBL" id="ACO15311.1"/>
    </source>
</evidence>
<keyword evidence="2 4" id="KW-0143">Chaperone</keyword>
<dbReference type="PANTHER" id="PTHR12970:SF1">
    <property type="entry name" value="PROTEASOME ASSEMBLY CHAPERONE 2"/>
    <property type="match status" value="1"/>
</dbReference>
<reference evidence="5" key="1">
    <citation type="submission" date="2009-03" db="EMBL/GenBank/DDBJ databases">
        <title>Caligus clemensi ESTs and full-length cDNAs.</title>
        <authorList>
            <person name="Yasuike M."/>
            <person name="von Schalburg K."/>
            <person name="Cooper G."/>
            <person name="Leong J."/>
            <person name="Jones S.R.M."/>
            <person name="Koop B.F."/>
        </authorList>
    </citation>
    <scope>NUCLEOTIDE SEQUENCE</scope>
    <source>
        <tissue evidence="5">Whole</tissue>
    </source>
</reference>
<accession>C1C208</accession>
<dbReference type="Pfam" id="PF09754">
    <property type="entry name" value="PAC2"/>
    <property type="match status" value="1"/>
</dbReference>
<organism evidence="5">
    <name type="scientific">Caligus clemensi</name>
    <name type="common">Sea louse</name>
    <dbReference type="NCBI Taxonomy" id="344056"/>
    <lineage>
        <taxon>Eukaryota</taxon>
        <taxon>Metazoa</taxon>
        <taxon>Ecdysozoa</taxon>
        <taxon>Arthropoda</taxon>
        <taxon>Crustacea</taxon>
        <taxon>Multicrustacea</taxon>
        <taxon>Hexanauplia</taxon>
        <taxon>Copepoda</taxon>
        <taxon>Siphonostomatoida</taxon>
        <taxon>Caligidae</taxon>
        <taxon>Caligus</taxon>
    </lineage>
</organism>
<dbReference type="Gene3D" id="3.40.50.10900">
    <property type="entry name" value="PAC-like subunit"/>
    <property type="match status" value="2"/>
</dbReference>
<comment type="similarity">
    <text evidence="3 4">Belongs to the PSMG2 family.</text>
</comment>
<evidence type="ECO:0000256" key="1">
    <source>
        <dbReference type="ARBA" id="ARBA00019186"/>
    </source>
</evidence>
<dbReference type="AlphaFoldDB" id="C1C208"/>
<evidence type="ECO:0000256" key="2">
    <source>
        <dbReference type="ARBA" id="ARBA00023186"/>
    </source>
</evidence>
<comment type="function">
    <text evidence="4">Chaperone protein which promotes assembly of the 20S proteasome as part of a heterodimer with PSMG1.</text>
</comment>
<comment type="subunit">
    <text evidence="4">Forms a heterodimer with PSMG1.</text>
</comment>
<evidence type="ECO:0000256" key="4">
    <source>
        <dbReference type="PIRNR" id="PIRNR010044"/>
    </source>
</evidence>
<dbReference type="EMBL" id="BT080887">
    <property type="protein sequence ID" value="ACO15311.1"/>
    <property type="molecule type" value="mRNA"/>
</dbReference>
<sequence length="246" mass="27708">MEGKIDPALIEEGSILVLPSLVSIGNVGQLSMDLLLSSIKPRKVGSLYHDALLPIVGPDVGNNSLLTAAEVFVKDKFVFLQLRSAVLKGYRRTWVRDLIAWMKGIGKFQEIICLSSIDAHERTDGQIREGSFRYLSTQEDESLTAMKWQTLELKEHFPSLPKTKELTEEDKLYIPGGGFSKELYKQCKEQDLKLHILFTFSSEGDNVHDAIGLQEHFNSWKKQVDRLVIPSSWSHLYGNQVSAGVF</sequence>
<dbReference type="GO" id="GO:0005634">
    <property type="term" value="C:nucleus"/>
    <property type="evidence" value="ECO:0007669"/>
    <property type="project" value="TreeGrafter"/>
</dbReference>
<dbReference type="PIRSF" id="PIRSF010044">
    <property type="entry name" value="UCP010044"/>
    <property type="match status" value="1"/>
</dbReference>
<dbReference type="InterPro" id="IPR016562">
    <property type="entry name" value="Proteasome_assmbl_chp_2_euk"/>
</dbReference>